<reference evidence="2 3" key="1">
    <citation type="submission" date="2018-07" db="EMBL/GenBank/DDBJ databases">
        <title>A high quality draft genome assembly of the barn swallow (H. rustica rustica).</title>
        <authorList>
            <person name="Formenti G."/>
            <person name="Chiara M."/>
            <person name="Poveda L."/>
            <person name="Francoijs K.-J."/>
            <person name="Bonisoli-Alquati A."/>
            <person name="Canova L."/>
            <person name="Gianfranceschi L."/>
            <person name="Horner D.S."/>
            <person name="Saino N."/>
        </authorList>
    </citation>
    <scope>NUCLEOTIDE SEQUENCE [LARGE SCALE GENOMIC DNA]</scope>
    <source>
        <strain evidence="2">Chelidonia</strain>
        <tissue evidence="2">Blood</tissue>
    </source>
</reference>
<dbReference type="EMBL" id="QRBI01000099">
    <property type="protein sequence ID" value="RMC17052.1"/>
    <property type="molecule type" value="Genomic_DNA"/>
</dbReference>
<sequence length="104" mass="11434">MSPRHRLHLLLFLRALHGSTFGMGDWASRLPQASEALPGRTQRMTVPELEDSTPQCDSASPKPAGLADLLPGFSGGFSWNSPFLGLMFSMAWKDRSQANMMLSK</sequence>
<organism evidence="2 3">
    <name type="scientific">Hirundo rustica rustica</name>
    <dbReference type="NCBI Taxonomy" id="333673"/>
    <lineage>
        <taxon>Eukaryota</taxon>
        <taxon>Metazoa</taxon>
        <taxon>Chordata</taxon>
        <taxon>Craniata</taxon>
        <taxon>Vertebrata</taxon>
        <taxon>Euteleostomi</taxon>
        <taxon>Archelosauria</taxon>
        <taxon>Archosauria</taxon>
        <taxon>Dinosauria</taxon>
        <taxon>Saurischia</taxon>
        <taxon>Theropoda</taxon>
        <taxon>Coelurosauria</taxon>
        <taxon>Aves</taxon>
        <taxon>Neognathae</taxon>
        <taxon>Neoaves</taxon>
        <taxon>Telluraves</taxon>
        <taxon>Australaves</taxon>
        <taxon>Passeriformes</taxon>
        <taxon>Sylvioidea</taxon>
        <taxon>Hirundinidae</taxon>
        <taxon>Hirundo</taxon>
    </lineage>
</organism>
<proteinExistence type="predicted"/>
<keyword evidence="1" id="KW-0732">Signal</keyword>
<name>A0A3M0KUS7_HIRRU</name>
<dbReference type="AlphaFoldDB" id="A0A3M0KUS7"/>
<accession>A0A3M0KUS7</accession>
<dbReference type="OrthoDB" id="10630131at2759"/>
<dbReference type="Proteomes" id="UP000269221">
    <property type="component" value="Unassembled WGS sequence"/>
</dbReference>
<evidence type="ECO:0000256" key="1">
    <source>
        <dbReference type="SAM" id="SignalP"/>
    </source>
</evidence>
<feature type="chain" id="PRO_5018290320" evidence="1">
    <location>
        <begin position="23"/>
        <end position="104"/>
    </location>
</feature>
<keyword evidence="3" id="KW-1185">Reference proteome</keyword>
<evidence type="ECO:0000313" key="2">
    <source>
        <dbReference type="EMBL" id="RMC17052.1"/>
    </source>
</evidence>
<gene>
    <name evidence="2" type="ORF">DUI87_05625</name>
</gene>
<evidence type="ECO:0000313" key="3">
    <source>
        <dbReference type="Proteomes" id="UP000269221"/>
    </source>
</evidence>
<comment type="caution">
    <text evidence="2">The sequence shown here is derived from an EMBL/GenBank/DDBJ whole genome shotgun (WGS) entry which is preliminary data.</text>
</comment>
<protein>
    <submittedName>
        <fullName evidence="2">Uncharacterized protein</fullName>
    </submittedName>
</protein>
<feature type="signal peptide" evidence="1">
    <location>
        <begin position="1"/>
        <end position="22"/>
    </location>
</feature>